<dbReference type="RefSeq" id="XP_023484497.1">
    <property type="nucleotide sequence ID" value="XM_023628729.2"/>
</dbReference>
<feature type="compositionally biased region" description="Polar residues" evidence="1">
    <location>
        <begin position="234"/>
        <end position="247"/>
    </location>
</feature>
<dbReference type="Pfam" id="PF12443">
    <property type="entry name" value="AKNA"/>
    <property type="match status" value="1"/>
</dbReference>
<evidence type="ECO:0000313" key="3">
    <source>
        <dbReference type="Ensembl" id="ENSECAP00000034095.1"/>
    </source>
</evidence>
<evidence type="ECO:0000256" key="1">
    <source>
        <dbReference type="SAM" id="MobiDB-lite"/>
    </source>
</evidence>
<dbReference type="GO" id="GO:0001837">
    <property type="term" value="P:epithelial to mesenchymal transition"/>
    <property type="evidence" value="ECO:0000318"/>
    <property type="project" value="GO_Central"/>
</dbReference>
<dbReference type="KEGG" id="ecb:100146418"/>
<evidence type="ECO:0000313" key="4">
    <source>
        <dbReference type="Proteomes" id="UP000002281"/>
    </source>
</evidence>
<reference evidence="3 4" key="1">
    <citation type="journal article" date="2009" name="Science">
        <title>Genome sequence, comparative analysis, and population genetics of the domestic horse.</title>
        <authorList>
            <consortium name="Broad Institute Genome Sequencing Platform"/>
            <consortium name="Broad Institute Whole Genome Assembly Team"/>
            <person name="Wade C.M."/>
            <person name="Giulotto E."/>
            <person name="Sigurdsson S."/>
            <person name="Zoli M."/>
            <person name="Gnerre S."/>
            <person name="Imsland F."/>
            <person name="Lear T.L."/>
            <person name="Adelson D.L."/>
            <person name="Bailey E."/>
            <person name="Bellone R.R."/>
            <person name="Bloecker H."/>
            <person name="Distl O."/>
            <person name="Edgar R.C."/>
            <person name="Garber M."/>
            <person name="Leeb T."/>
            <person name="Mauceli E."/>
            <person name="MacLeod J.N."/>
            <person name="Penedo M.C.T."/>
            <person name="Raison J.M."/>
            <person name="Sharpe T."/>
            <person name="Vogel J."/>
            <person name="Andersson L."/>
            <person name="Antczak D.F."/>
            <person name="Biagi T."/>
            <person name="Binns M.M."/>
            <person name="Chowdhary B.P."/>
            <person name="Coleman S.J."/>
            <person name="Della Valle G."/>
            <person name="Fryc S."/>
            <person name="Guerin G."/>
            <person name="Hasegawa T."/>
            <person name="Hill E.W."/>
            <person name="Jurka J."/>
            <person name="Kiialainen A."/>
            <person name="Lindgren G."/>
            <person name="Liu J."/>
            <person name="Magnani E."/>
            <person name="Mickelson J.R."/>
            <person name="Murray J."/>
            <person name="Nergadze S.G."/>
            <person name="Onofrio R."/>
            <person name="Pedroni S."/>
            <person name="Piras M.F."/>
            <person name="Raudsepp T."/>
            <person name="Rocchi M."/>
            <person name="Roeed K.H."/>
            <person name="Ryder O.A."/>
            <person name="Searle S."/>
            <person name="Skow L."/>
            <person name="Swinburne J.E."/>
            <person name="Syvaenen A.C."/>
            <person name="Tozaki T."/>
            <person name="Valberg S.J."/>
            <person name="Vaudin M."/>
            <person name="White J.R."/>
            <person name="Zody M.C."/>
            <person name="Lander E.S."/>
            <person name="Lindblad-Toh K."/>
        </authorList>
    </citation>
    <scope>NUCLEOTIDE SEQUENCE [LARGE SCALE GENOMIC DNA]</scope>
    <source>
        <strain evidence="3 4">Thoroughbred</strain>
    </source>
</reference>
<dbReference type="InterPro" id="IPR022150">
    <property type="entry name" value="AKNA_dom"/>
</dbReference>
<feature type="region of interest" description="Disordered" evidence="1">
    <location>
        <begin position="792"/>
        <end position="1069"/>
    </location>
</feature>
<dbReference type="Proteomes" id="UP000002281">
    <property type="component" value="Chromosome 25"/>
</dbReference>
<feature type="compositionally biased region" description="Low complexity" evidence="1">
    <location>
        <begin position="216"/>
        <end position="227"/>
    </location>
</feature>
<dbReference type="CTD" id="80709"/>
<proteinExistence type="predicted"/>
<feature type="compositionally biased region" description="Acidic residues" evidence="1">
    <location>
        <begin position="109"/>
        <end position="120"/>
    </location>
</feature>
<dbReference type="GO" id="GO:0001650">
    <property type="term" value="C:fibrillar center"/>
    <property type="evidence" value="ECO:0007669"/>
    <property type="project" value="Ensembl"/>
</dbReference>
<dbReference type="GO" id="GO:0005874">
    <property type="term" value="C:microtubule"/>
    <property type="evidence" value="ECO:0007669"/>
    <property type="project" value="Ensembl"/>
</dbReference>
<dbReference type="GO" id="GO:0060234">
    <property type="term" value="P:neuroblast delamination"/>
    <property type="evidence" value="ECO:0000318"/>
    <property type="project" value="GO_Central"/>
</dbReference>
<dbReference type="RefSeq" id="XP_023484498.1">
    <property type="nucleotide sequence ID" value="XM_023628730.2"/>
</dbReference>
<feature type="compositionally biased region" description="Polar residues" evidence="1">
    <location>
        <begin position="1315"/>
        <end position="1327"/>
    </location>
</feature>
<feature type="region of interest" description="Disordered" evidence="1">
    <location>
        <begin position="1480"/>
        <end position="1500"/>
    </location>
</feature>
<dbReference type="FunCoup" id="A0A3Q2HLL1">
    <property type="interactions" value="865"/>
</dbReference>
<dbReference type="GO" id="GO:0005654">
    <property type="term" value="C:nucleoplasm"/>
    <property type="evidence" value="ECO:0007669"/>
    <property type="project" value="Ensembl"/>
</dbReference>
<dbReference type="RefSeq" id="XP_070107784.1">
    <property type="nucleotide sequence ID" value="XM_070251683.1"/>
</dbReference>
<evidence type="ECO:0000259" key="2">
    <source>
        <dbReference type="Pfam" id="PF12443"/>
    </source>
</evidence>
<feature type="region of interest" description="Disordered" evidence="1">
    <location>
        <begin position="680"/>
        <end position="718"/>
    </location>
</feature>
<dbReference type="InParanoid" id="A0A3Q2HLL1"/>
<feature type="region of interest" description="Disordered" evidence="1">
    <location>
        <begin position="1"/>
        <end position="414"/>
    </location>
</feature>
<dbReference type="ExpressionAtlas" id="A0A3Q2HLL1">
    <property type="expression patterns" value="baseline"/>
</dbReference>
<gene>
    <name evidence="3 5" type="primary">AKNA</name>
</gene>
<dbReference type="GO" id="GO:0050727">
    <property type="term" value="P:regulation of inflammatory response"/>
    <property type="evidence" value="ECO:0007669"/>
    <property type="project" value="Ensembl"/>
</dbReference>
<organism evidence="3 4">
    <name type="scientific">Equus caballus</name>
    <name type="common">Horse</name>
    <dbReference type="NCBI Taxonomy" id="9796"/>
    <lineage>
        <taxon>Eukaryota</taxon>
        <taxon>Metazoa</taxon>
        <taxon>Chordata</taxon>
        <taxon>Craniata</taxon>
        <taxon>Vertebrata</taxon>
        <taxon>Euteleostomi</taxon>
        <taxon>Mammalia</taxon>
        <taxon>Eutheria</taxon>
        <taxon>Laurasiatheria</taxon>
        <taxon>Perissodactyla</taxon>
        <taxon>Equidae</taxon>
        <taxon>Equus</taxon>
    </lineage>
</organism>
<feature type="compositionally biased region" description="Polar residues" evidence="1">
    <location>
        <begin position="681"/>
        <end position="694"/>
    </location>
</feature>
<dbReference type="PaxDb" id="9796-ENSECAP00000034095"/>
<reference evidence="3" key="2">
    <citation type="submission" date="2025-08" db="UniProtKB">
        <authorList>
            <consortium name="Ensembl"/>
        </authorList>
    </citation>
    <scope>IDENTIFICATION</scope>
    <source>
        <strain evidence="3">Thoroughbred</strain>
    </source>
</reference>
<feature type="compositionally biased region" description="Polar residues" evidence="1">
    <location>
        <begin position="893"/>
        <end position="902"/>
    </location>
</feature>
<dbReference type="GeneID" id="100146418"/>
<dbReference type="STRING" id="9796.ENSECAP00000034095"/>
<evidence type="ECO:0000313" key="5">
    <source>
        <dbReference type="VGNC" id="VGNC:15212"/>
    </source>
</evidence>
<dbReference type="PANTHER" id="PTHR21510">
    <property type="entry name" value="AKNA DOMAIN-CONTAINING PROTEIN"/>
    <property type="match status" value="1"/>
</dbReference>
<sequence>MVAALSPEDEAAQVKYRPGPMASSGTQVHWAGPGLGEGSRRRRWAWAEEQQEADGCGPHSWGEEGPFAKATSPELLDDFHLAQQRLQPLEWDAEPRPDGRQDSGSGESAGEEFEAEDVDGPESSNLPLNWLPQQHPQADVTEEEPDEALGGPEVEPAGESSPRLERETDLSSGGDGNASPVAQGWSQATGWVASGKQASGDKLPEHSEVNPTVDLSSVRSWSSGTVSLDHPSDSLDSTWDGDTSVPQPTALAETLSQSPSHHLLDADDRTGGSVAVATPLEFQDSSASPAHSLRCPAGAWRREATSLSCPQPRDRAWKRTRPSPKPLPSRFTGTISPLNSPPRPARQDRPPPRQGATLAGHSSSDTPKYGRGRLNYPLPDFSKVGPRVRFPKDESYRPPKARSHSREPQGPARPLIFKSPAEIVQEVLLSSGEACLGKDPPPAHPITRVPQEFQTPEQATKLVHQLQEDYHKLLTKYAEAENTIDQLRLGAKVNLYSDPPQPSHSIHMGTMPQGTKVLAFTIPQPHSVERRLGPTEALPAAEASEWPSARGDLSRPSATSSSTPGCLLENLGIAQDQPSAEPTEALASQARWFLAKVESFMALMQTGRLTPRDQLKGFQRLKAAHAALEEEYLRACRGQPLAQQPTGSEGTPGKFDPGRELEAEIFQLGIRLEELKDHVEQNQQEPEQTGSDSALDSPPATPSPHQPTGLPSPSGQAPELATQILCPEPDAPSVGPCPLHVNVELSAASSEVGDTPLGLPAPLRPTELLMEQDFHGLLERYLSVKSLPEALRTEEEEAEAEGQGHTQEVDGLAPPPGKAEATRLPTRALPAQAERSHGAPLEETLEQMVSGKPAGSLTSMARDGHPQGLGKAEAASPGPRRPPPARDTKCAASHQSSLTSLEGSGISERLPQKSRHQAGRPHVEEPWMASPETDSGFVGSETSRVSPLAQTPEHRLSHISAPGPLTQPFTASAPRNAASHPQTRGPPVPRRVAEPSTPRSRAQRRPSGRDSPRRQRAPSFRLERALAAEMALPGSELEGRKRVSEQRPRSTTVSPPSTPAPAPAVLPCGLTETTSTLLLTRTGRDQAIRELQEEVARLRLRLEDSLHPPAPGSPTRPASAFNRPARARARPAEASAPWGPHCGSKSTERLSGEPGGAEPAVPAGRRRARSSSVPREVPRLSLSSESEPASLRLFSEKSRTTTDSPPTAGDGMRGVGSARRPDRVTFRGQYTGQEYQVLTPKTVPRGSGTASCPHCQPVRTQDAGGAAPRDPPGPSPTDVLRCPLCGGAGSRPEGDASDPPTSGAEKASTRGCAPATSSPKQRSQRVGSPSWPPPGLWYLAAAPSAPPTPALAYVSPVPVLPYPSATVFFASPGPTSARPASEWHSSSSAQPAQGPRHSVQLDLEDLEALHQALSRAVGAAMHVRSRSRQLSRALEAELCQAPSLRGSCPLYPTRSQGPTGQGAGRHCFWARSQLKPLLKAPGTLRRRPPSTGPACSASVFSDQKGQHAGHQEKWLPRGPALEHLLGPRLPSVQAPPWGLLVLHLSSSSQ</sequence>
<feature type="region of interest" description="Disordered" evidence="1">
    <location>
        <begin position="1102"/>
        <end position="1330"/>
    </location>
</feature>
<dbReference type="OrthoDB" id="10035553at2759"/>
<reference evidence="3" key="3">
    <citation type="submission" date="2025-09" db="UniProtKB">
        <authorList>
            <consortium name="Ensembl"/>
        </authorList>
    </citation>
    <scope>IDENTIFICATION</scope>
    <source>
        <strain evidence="3">Thoroughbred</strain>
    </source>
</reference>
<dbReference type="GO" id="GO:0021849">
    <property type="term" value="P:neuroblast division in subventricular zone"/>
    <property type="evidence" value="ECO:0000318"/>
    <property type="project" value="GO_Central"/>
</dbReference>
<dbReference type="OMA" id="PHLAMTE"/>
<feature type="compositionally biased region" description="Polar residues" evidence="1">
    <location>
        <begin position="122"/>
        <end position="136"/>
    </location>
</feature>
<dbReference type="SMR" id="A0A3Q2HLL1"/>
<feature type="domain" description="AKNA" evidence="2">
    <location>
        <begin position="618"/>
        <end position="716"/>
    </location>
</feature>
<feature type="compositionally biased region" description="Polar residues" evidence="1">
    <location>
        <begin position="940"/>
        <end position="949"/>
    </location>
</feature>
<feature type="region of interest" description="Disordered" evidence="1">
    <location>
        <begin position="639"/>
        <end position="658"/>
    </location>
</feature>
<protein>
    <submittedName>
        <fullName evidence="3">AT-hook transcription factor</fullName>
    </submittedName>
</protein>
<name>A0A3Q2HLL1_HORSE</name>
<feature type="region of interest" description="Disordered" evidence="1">
    <location>
        <begin position="1373"/>
        <end position="1397"/>
    </location>
</feature>
<dbReference type="RefSeq" id="XP_023484495.1">
    <property type="nucleotide sequence ID" value="XM_023628727.2"/>
</dbReference>
<dbReference type="GO" id="GO:0005829">
    <property type="term" value="C:cytosol"/>
    <property type="evidence" value="ECO:0007669"/>
    <property type="project" value="Ensembl"/>
</dbReference>
<dbReference type="RefSeq" id="XP_070107783.1">
    <property type="nucleotide sequence ID" value="XM_070251682.1"/>
</dbReference>
<dbReference type="GO" id="GO:0005814">
    <property type="term" value="C:centriole"/>
    <property type="evidence" value="ECO:0007669"/>
    <property type="project" value="Ensembl"/>
</dbReference>
<dbReference type="Ensembl" id="ENSECAT00000049057.3">
    <property type="protein sequence ID" value="ENSECAP00000034095.1"/>
    <property type="gene ID" value="ENSECAG00000013443.4"/>
</dbReference>
<keyword evidence="4" id="KW-1185">Reference proteome</keyword>
<dbReference type="VGNC" id="VGNC:15212">
    <property type="gene designation" value="AKNA"/>
</dbReference>
<dbReference type="GO" id="GO:0045944">
    <property type="term" value="P:positive regulation of transcription by RNA polymerase II"/>
    <property type="evidence" value="ECO:0007669"/>
    <property type="project" value="Ensembl"/>
</dbReference>
<dbReference type="InterPro" id="IPR052655">
    <property type="entry name" value="AKNA_Centrosome-Trans_reg"/>
</dbReference>
<dbReference type="GeneTree" id="ENSGT00940000154254"/>
<feature type="compositionally biased region" description="Basic and acidic residues" evidence="1">
    <location>
        <begin position="1037"/>
        <end position="1048"/>
    </location>
</feature>
<dbReference type="PANTHER" id="PTHR21510:SF15">
    <property type="entry name" value="MICROTUBULE ORGANIZATION PROTEIN AKNA"/>
    <property type="match status" value="1"/>
</dbReference>
<feature type="compositionally biased region" description="Low complexity" evidence="1">
    <location>
        <begin position="1179"/>
        <end position="1193"/>
    </location>
</feature>
<dbReference type="GO" id="GO:0005813">
    <property type="term" value="C:centrosome"/>
    <property type="evidence" value="ECO:0000318"/>
    <property type="project" value="GO_Central"/>
</dbReference>
<dbReference type="Bgee" id="ENSECAG00000013443">
    <property type="expression patterns" value="Expressed in leukocyte and 21 other cell types or tissues"/>
</dbReference>
<feature type="region of interest" description="Disordered" evidence="1">
    <location>
        <begin position="540"/>
        <end position="566"/>
    </location>
</feature>
<accession>A0A3Q2HLL1</accession>